<keyword evidence="1" id="KW-0547">Nucleotide-binding</keyword>
<accession>A0A1G9P6M6</accession>
<protein>
    <submittedName>
        <fullName evidence="7">Type III restriction enzyme, res subunit</fullName>
    </submittedName>
</protein>
<sequence>MDRTKETSNLIKIYNQYKQGNMARGDFVKTVCNFFDLVKTDDLTPNELNLLLLLANEAGVPQYYDLLEKINRGLKNLDEDDCKLTTISSYLNDSSLVVNGQKLHKYQKEVLERFGSGNNRFVLTAPTSFGKTFLVYQIIKKKGYNNILLIFPTLSLLSENFLKLQDDASFQEYNFHTLSEITEESFGEKNIFIFTPERYLSFLDNNNFHFDFAFMDEIYKIDNDFIVDSEEVTENERDTAYRLALEYLCRNSIDILLVGPYINFSNSHRTSFNNFANKNNFELLEYNDIEIVSKNVTKLDRNKFTLGTDTYQLEPGTNSNYAKISGIVTRITNQSENTLIYCKSKADVERYAKELLKDENYLSLTKEKSVRNELFDIFLNHIKDKFGEDWIVYRALTNRIGVHHSGIPKYIQKEIIDLFNQGVLLCLFSTTTITEGVNTSAKNIIISAVKKGKKDLKQFDAKNIAGRAGRFSHHYSGNVIDITKKFEDILAEEVDELEHKNYDKIVDKTDIDLQVTSDEFMTEVDKNRKEEIEKAKQGSGIGDEIFSSYKTISALDKIEMYSRISRMTNRDHISIKQLVNALRGSSGRNIHWEGMQAVLEIIYPLVTVEKLKRLIEYKSSNPNYSVLTVQIANYLEKGFLGTVNFYYNEQKKTKDQSVRNAADLIYTTFKYHLVKYLGTFDLLYRFYISKIYRKNFDDVVGIQLLLQKLEYNALTESARKLSDYGVPFSLVSYYDNETGEKTFDEYEQYIDNSIQKLLK</sequence>
<dbReference type="PANTHER" id="PTHR47961:SF6">
    <property type="entry name" value="DNA-DIRECTED DNA POLYMERASE"/>
    <property type="match status" value="1"/>
</dbReference>
<dbReference type="Pfam" id="PF00270">
    <property type="entry name" value="DEAD"/>
    <property type="match status" value="1"/>
</dbReference>
<dbReference type="OrthoDB" id="9815222at2"/>
<feature type="domain" description="Helicase ATP-binding" evidence="5">
    <location>
        <begin position="112"/>
        <end position="279"/>
    </location>
</feature>
<proteinExistence type="predicted"/>
<evidence type="ECO:0000313" key="7">
    <source>
        <dbReference type="EMBL" id="SDL94390.1"/>
    </source>
</evidence>
<dbReference type="SMART" id="SM00490">
    <property type="entry name" value="HELICc"/>
    <property type="match status" value="1"/>
</dbReference>
<dbReference type="PANTHER" id="PTHR47961">
    <property type="entry name" value="DNA POLYMERASE THETA, PUTATIVE (AFU_ORTHOLOGUE AFUA_1G05260)-RELATED"/>
    <property type="match status" value="1"/>
</dbReference>
<evidence type="ECO:0000259" key="5">
    <source>
        <dbReference type="PROSITE" id="PS51192"/>
    </source>
</evidence>
<dbReference type="InterPro" id="IPR011545">
    <property type="entry name" value="DEAD/DEAH_box_helicase_dom"/>
</dbReference>
<feature type="domain" description="Helicase C-terminal" evidence="6">
    <location>
        <begin position="323"/>
        <end position="514"/>
    </location>
</feature>
<evidence type="ECO:0000313" key="8">
    <source>
        <dbReference type="Proteomes" id="UP000183162"/>
    </source>
</evidence>
<dbReference type="EMBL" id="FNGX01000009">
    <property type="protein sequence ID" value="SDL94390.1"/>
    <property type="molecule type" value="Genomic_DNA"/>
</dbReference>
<dbReference type="GO" id="GO:0004386">
    <property type="term" value="F:helicase activity"/>
    <property type="evidence" value="ECO:0007669"/>
    <property type="project" value="UniProtKB-KW"/>
</dbReference>
<dbReference type="InterPro" id="IPR050474">
    <property type="entry name" value="Hel308_SKI2-like"/>
</dbReference>
<dbReference type="InterPro" id="IPR027417">
    <property type="entry name" value="P-loop_NTPase"/>
</dbReference>
<dbReference type="Gene3D" id="3.40.50.300">
    <property type="entry name" value="P-loop containing nucleotide triphosphate hydrolases"/>
    <property type="match status" value="2"/>
</dbReference>
<gene>
    <name evidence="7" type="ORF">SAMN05216400_2013</name>
</gene>
<dbReference type="Pfam" id="PF00271">
    <property type="entry name" value="Helicase_C"/>
    <property type="match status" value="1"/>
</dbReference>
<dbReference type="SUPFAM" id="SSF52540">
    <property type="entry name" value="P-loop containing nucleoside triphosphate hydrolases"/>
    <property type="match status" value="1"/>
</dbReference>
<dbReference type="InterPro" id="IPR001650">
    <property type="entry name" value="Helicase_C-like"/>
</dbReference>
<dbReference type="PROSITE" id="PS51194">
    <property type="entry name" value="HELICASE_CTER"/>
    <property type="match status" value="1"/>
</dbReference>
<keyword evidence="3" id="KW-0347">Helicase</keyword>
<evidence type="ECO:0000256" key="3">
    <source>
        <dbReference type="ARBA" id="ARBA00022806"/>
    </source>
</evidence>
<dbReference type="AlphaFoldDB" id="A0A1G9P6M6"/>
<evidence type="ECO:0000256" key="2">
    <source>
        <dbReference type="ARBA" id="ARBA00022801"/>
    </source>
</evidence>
<evidence type="ECO:0000256" key="1">
    <source>
        <dbReference type="ARBA" id="ARBA00022741"/>
    </source>
</evidence>
<keyword evidence="2" id="KW-0378">Hydrolase</keyword>
<dbReference type="SMART" id="SM00487">
    <property type="entry name" value="DEXDc"/>
    <property type="match status" value="1"/>
</dbReference>
<evidence type="ECO:0000259" key="6">
    <source>
        <dbReference type="PROSITE" id="PS51194"/>
    </source>
</evidence>
<keyword evidence="4" id="KW-0067">ATP-binding</keyword>
<dbReference type="InterPro" id="IPR014001">
    <property type="entry name" value="Helicase_ATP-bd"/>
</dbReference>
<organism evidence="7 8">
    <name type="scientific">Streptococcus equinus</name>
    <name type="common">Streptococcus bovis</name>
    <dbReference type="NCBI Taxonomy" id="1335"/>
    <lineage>
        <taxon>Bacteria</taxon>
        <taxon>Bacillati</taxon>
        <taxon>Bacillota</taxon>
        <taxon>Bacilli</taxon>
        <taxon>Lactobacillales</taxon>
        <taxon>Streptococcaceae</taxon>
        <taxon>Streptococcus</taxon>
    </lineage>
</organism>
<evidence type="ECO:0000256" key="4">
    <source>
        <dbReference type="ARBA" id="ARBA00022840"/>
    </source>
</evidence>
<dbReference type="GO" id="GO:0005524">
    <property type="term" value="F:ATP binding"/>
    <property type="evidence" value="ECO:0007669"/>
    <property type="project" value="UniProtKB-KW"/>
</dbReference>
<reference evidence="7 8" key="1">
    <citation type="submission" date="2016-10" db="EMBL/GenBank/DDBJ databases">
        <authorList>
            <person name="de Groot N.N."/>
        </authorList>
    </citation>
    <scope>NUCLEOTIDE SEQUENCE [LARGE SCALE GENOMIC DNA]</scope>
    <source>
        <strain evidence="7 8">Sb09</strain>
    </source>
</reference>
<dbReference type="RefSeq" id="WP_074567348.1">
    <property type="nucleotide sequence ID" value="NZ_FNGX01000009.1"/>
</dbReference>
<dbReference type="GO" id="GO:0003676">
    <property type="term" value="F:nucleic acid binding"/>
    <property type="evidence" value="ECO:0007669"/>
    <property type="project" value="InterPro"/>
</dbReference>
<dbReference type="GO" id="GO:0016787">
    <property type="term" value="F:hydrolase activity"/>
    <property type="evidence" value="ECO:0007669"/>
    <property type="project" value="UniProtKB-KW"/>
</dbReference>
<dbReference type="PROSITE" id="PS51192">
    <property type="entry name" value="HELICASE_ATP_BIND_1"/>
    <property type="match status" value="1"/>
</dbReference>
<dbReference type="Proteomes" id="UP000183162">
    <property type="component" value="Unassembled WGS sequence"/>
</dbReference>
<name>A0A1G9P6M6_STREI</name>